<dbReference type="CDD" id="cd20140">
    <property type="entry name" value="PWWP_PWWP2"/>
    <property type="match status" value="1"/>
</dbReference>
<dbReference type="InterPro" id="IPR000313">
    <property type="entry name" value="PWWP_dom"/>
</dbReference>
<reference evidence="3 4" key="1">
    <citation type="journal article" date="2023" name="Sci. Data">
        <title>Genome assembly of the Korean intertidal mud-creeper Batillaria attramentaria.</title>
        <authorList>
            <person name="Patra A.K."/>
            <person name="Ho P.T."/>
            <person name="Jun S."/>
            <person name="Lee S.J."/>
            <person name="Kim Y."/>
            <person name="Won Y.J."/>
        </authorList>
    </citation>
    <scope>NUCLEOTIDE SEQUENCE [LARGE SCALE GENOMIC DNA]</scope>
    <source>
        <strain evidence="3">Wonlab-2016</strain>
    </source>
</reference>
<evidence type="ECO:0000313" key="4">
    <source>
        <dbReference type="Proteomes" id="UP001519460"/>
    </source>
</evidence>
<feature type="region of interest" description="Disordered" evidence="1">
    <location>
        <begin position="1"/>
        <end position="20"/>
    </location>
</feature>
<evidence type="ECO:0000259" key="2">
    <source>
        <dbReference type="PROSITE" id="PS50812"/>
    </source>
</evidence>
<feature type="compositionally biased region" description="Polar residues" evidence="1">
    <location>
        <begin position="1"/>
        <end position="10"/>
    </location>
</feature>
<dbReference type="SUPFAM" id="SSF63748">
    <property type="entry name" value="Tudor/PWWP/MBT"/>
    <property type="match status" value="1"/>
</dbReference>
<accession>A0ABD0JX69</accession>
<evidence type="ECO:0000256" key="1">
    <source>
        <dbReference type="SAM" id="MobiDB-lite"/>
    </source>
</evidence>
<comment type="caution">
    <text evidence="3">The sequence shown here is derived from an EMBL/GenBank/DDBJ whole genome shotgun (WGS) entry which is preliminary data.</text>
</comment>
<dbReference type="AlphaFoldDB" id="A0ABD0JX69"/>
<keyword evidence="4" id="KW-1185">Reference proteome</keyword>
<gene>
    <name evidence="3" type="ORF">BaRGS_00029476</name>
</gene>
<evidence type="ECO:0000313" key="3">
    <source>
        <dbReference type="EMBL" id="KAK7479306.1"/>
    </source>
</evidence>
<organism evidence="3 4">
    <name type="scientific">Batillaria attramentaria</name>
    <dbReference type="NCBI Taxonomy" id="370345"/>
    <lineage>
        <taxon>Eukaryota</taxon>
        <taxon>Metazoa</taxon>
        <taxon>Spiralia</taxon>
        <taxon>Lophotrochozoa</taxon>
        <taxon>Mollusca</taxon>
        <taxon>Gastropoda</taxon>
        <taxon>Caenogastropoda</taxon>
        <taxon>Sorbeoconcha</taxon>
        <taxon>Cerithioidea</taxon>
        <taxon>Batillariidae</taxon>
        <taxon>Batillaria</taxon>
    </lineage>
</organism>
<dbReference type="Gene3D" id="2.30.30.140">
    <property type="match status" value="1"/>
</dbReference>
<dbReference type="EMBL" id="JACVVK020000306">
    <property type="protein sequence ID" value="KAK7479306.1"/>
    <property type="molecule type" value="Genomic_DNA"/>
</dbReference>
<dbReference type="SMART" id="SM00293">
    <property type="entry name" value="PWWP"/>
    <property type="match status" value="1"/>
</dbReference>
<feature type="region of interest" description="Disordered" evidence="1">
    <location>
        <begin position="133"/>
        <end position="154"/>
    </location>
</feature>
<name>A0ABD0JX69_9CAEN</name>
<sequence>MPASNSNSGQLPGHIEGGSSRPLMMKIQTQSLTKCYNSRGREIRVGDVVWGKVQGFPWWPGRVNSINVTQRDHRDQDRIVTQLCHVSWFGSSTMSHMPSSDLHPFLEDFGARYSKKKRGPYRVAIQQALLAAQSPPQQSNPEPLQTVNLQDLVA</sequence>
<protein>
    <recommendedName>
        <fullName evidence="2">PWWP domain-containing protein</fullName>
    </recommendedName>
</protein>
<dbReference type="Pfam" id="PF00855">
    <property type="entry name" value="PWWP"/>
    <property type="match status" value="1"/>
</dbReference>
<dbReference type="Proteomes" id="UP001519460">
    <property type="component" value="Unassembled WGS sequence"/>
</dbReference>
<feature type="domain" description="PWWP" evidence="2">
    <location>
        <begin position="45"/>
        <end position="108"/>
    </location>
</feature>
<feature type="compositionally biased region" description="Polar residues" evidence="1">
    <location>
        <begin position="140"/>
        <end position="154"/>
    </location>
</feature>
<dbReference type="PANTHER" id="PTHR16112">
    <property type="entry name" value="METHYL-CPG BINDING PROTEIN, DROSOPHILA"/>
    <property type="match status" value="1"/>
</dbReference>
<proteinExistence type="predicted"/>
<dbReference type="PROSITE" id="PS50812">
    <property type="entry name" value="PWWP"/>
    <property type="match status" value="1"/>
</dbReference>
<dbReference type="PANTHER" id="PTHR16112:SF22">
    <property type="entry name" value="PWWP DOMAIN-CONTAINING 2B"/>
    <property type="match status" value="1"/>
</dbReference>